<gene>
    <name evidence="2" type="ORF">AKO1_013911</name>
</gene>
<evidence type="ECO:0000313" key="3">
    <source>
        <dbReference type="Proteomes" id="UP001431209"/>
    </source>
</evidence>
<keyword evidence="1" id="KW-0732">Signal</keyword>
<reference evidence="2 3" key="1">
    <citation type="submission" date="2024-03" db="EMBL/GenBank/DDBJ databases">
        <title>The Acrasis kona genome and developmental transcriptomes reveal deep origins of eukaryotic multicellular pathways.</title>
        <authorList>
            <person name="Sheikh S."/>
            <person name="Fu C.-J."/>
            <person name="Brown M.W."/>
            <person name="Baldauf S.L."/>
        </authorList>
    </citation>
    <scope>NUCLEOTIDE SEQUENCE [LARGE SCALE GENOMIC DNA]</scope>
    <source>
        <strain evidence="2 3">ATCC MYA-3509</strain>
    </source>
</reference>
<dbReference type="AlphaFoldDB" id="A0AAW2Z412"/>
<proteinExistence type="predicted"/>
<comment type="caution">
    <text evidence="2">The sequence shown here is derived from an EMBL/GenBank/DDBJ whole genome shotgun (WGS) entry which is preliminary data.</text>
</comment>
<feature type="signal peptide" evidence="1">
    <location>
        <begin position="1"/>
        <end position="21"/>
    </location>
</feature>
<name>A0AAW2Z412_9EUKA</name>
<protein>
    <submittedName>
        <fullName evidence="2">Uncharacterized protein</fullName>
    </submittedName>
</protein>
<accession>A0AAW2Z412</accession>
<keyword evidence="3" id="KW-1185">Reference proteome</keyword>
<organism evidence="2 3">
    <name type="scientific">Acrasis kona</name>
    <dbReference type="NCBI Taxonomy" id="1008807"/>
    <lineage>
        <taxon>Eukaryota</taxon>
        <taxon>Discoba</taxon>
        <taxon>Heterolobosea</taxon>
        <taxon>Tetramitia</taxon>
        <taxon>Eutetramitia</taxon>
        <taxon>Acrasidae</taxon>
        <taxon>Acrasis</taxon>
    </lineage>
</organism>
<evidence type="ECO:0000256" key="1">
    <source>
        <dbReference type="SAM" id="SignalP"/>
    </source>
</evidence>
<dbReference type="EMBL" id="JAOPGA020000973">
    <property type="protein sequence ID" value="KAL0483659.1"/>
    <property type="molecule type" value="Genomic_DNA"/>
</dbReference>
<feature type="chain" id="PRO_5043688540" evidence="1">
    <location>
        <begin position="22"/>
        <end position="540"/>
    </location>
</feature>
<evidence type="ECO:0000313" key="2">
    <source>
        <dbReference type="EMBL" id="KAL0483659.1"/>
    </source>
</evidence>
<dbReference type="Proteomes" id="UP001431209">
    <property type="component" value="Unassembled WGS sequence"/>
</dbReference>
<sequence>MKPCMCILQVLILFLLTLVHAQWMHLPRYFVHTKVASRLDPSGYEGYAYVDNTRAYVEAFLTQNNSKIVYYYNTSMGGNAQTFIMGSPKCEGIITPLPQVLLSLLSNPMLVLANQEVVPVKEREILDTQLFAQNCISNSSLNVIRLHDQTPLVVCDNNLFIAEKFTAHFIRMEIAHGQQLLHSFVENLELNCKIKDLKLNSPHMSNPHHLDDDDDGEQDLLWFMKFEKCCPFSNIRHHRNCNNIIRRGRAVSTDATKRCVFLHGVGQYLVEKGPISDQFVQYWGNVHKYTPQCKERLFIKEETKGRGWNDVELQRAYCDVALNKNSTDMMIRDTVLFVHSMGNLVLSAAIKNGFCDIDVNTTSWYQLMGPFGGTKAVVRLEEVCEGSESGKWPVSKAKLYRYVADKGGYCVAGTNHSYPSYLTLVPSYCTQITQECIDDLYKIASSRIKGSMCGISAYGLTSVYSAALKILSEIVDFGESSDGLVPISSCQRASQDRTFTSNYRDAWYAVAANHADGTCRNGDSYFSDAASPCSYYKDKV</sequence>